<dbReference type="PATRIC" id="fig|348151.3.peg.720"/>
<comment type="caution">
    <text evidence="2">The sequence shown here is derived from an EMBL/GenBank/DDBJ whole genome shotgun (WGS) entry which is preliminary data.</text>
</comment>
<proteinExistence type="predicted"/>
<organism evidence="2 3">
    <name type="scientific">Furfurilactobacillus siliginis</name>
    <dbReference type="NCBI Taxonomy" id="348151"/>
    <lineage>
        <taxon>Bacteria</taxon>
        <taxon>Bacillati</taxon>
        <taxon>Bacillota</taxon>
        <taxon>Bacilli</taxon>
        <taxon>Lactobacillales</taxon>
        <taxon>Lactobacillaceae</taxon>
        <taxon>Furfurilactobacillus</taxon>
    </lineage>
</organism>
<protein>
    <submittedName>
        <fullName evidence="2">Uncharacterized protein</fullName>
    </submittedName>
</protein>
<accession>A0A0R2L5A6</accession>
<evidence type="ECO:0000313" key="3">
    <source>
        <dbReference type="Proteomes" id="UP000051139"/>
    </source>
</evidence>
<dbReference type="EMBL" id="JQCB01000002">
    <property type="protein sequence ID" value="KRN96835.1"/>
    <property type="molecule type" value="Genomic_DNA"/>
</dbReference>
<dbReference type="EMBL" id="BJUD01000011">
    <property type="protein sequence ID" value="GEK28501.1"/>
    <property type="molecule type" value="Genomic_DNA"/>
</dbReference>
<dbReference type="Proteomes" id="UP000321429">
    <property type="component" value="Unassembled WGS sequence"/>
</dbReference>
<name>A0A0R2L5A6_9LACO</name>
<dbReference type="Proteomes" id="UP000051139">
    <property type="component" value="Unassembled WGS sequence"/>
</dbReference>
<evidence type="ECO:0000313" key="4">
    <source>
        <dbReference type="Proteomes" id="UP000321429"/>
    </source>
</evidence>
<dbReference type="AlphaFoldDB" id="A0A0R2L5A6"/>
<evidence type="ECO:0000313" key="2">
    <source>
        <dbReference type="EMBL" id="KRN96835.1"/>
    </source>
</evidence>
<sequence length="89" mass="9739">MGNELKKFMVVNELSEGEKLVEIKTPIYEAETATQAVLKDSNRMLSEYMNGEKDNGYDVATVAVYELATGVSELGNIAKRNSSKYGGAK</sequence>
<dbReference type="RefSeq" id="WP_057808636.1">
    <property type="nucleotide sequence ID" value="NZ_BJUD01000011.1"/>
</dbReference>
<gene>
    <name evidence="2" type="ORF">IV55_GL000703</name>
    <name evidence="1" type="ORF">LSI01_08120</name>
</gene>
<reference evidence="1 4" key="2">
    <citation type="submission" date="2019-07" db="EMBL/GenBank/DDBJ databases">
        <title>Whole genome shotgun sequence of Lactobacillus siliginis NBRC 101315.</title>
        <authorList>
            <person name="Hosoyama A."/>
            <person name="Uohara A."/>
            <person name="Ohji S."/>
            <person name="Ichikawa N."/>
        </authorList>
    </citation>
    <scope>NUCLEOTIDE SEQUENCE [LARGE SCALE GENOMIC DNA]</scope>
    <source>
        <strain evidence="1 4">NBRC 101315</strain>
    </source>
</reference>
<evidence type="ECO:0000313" key="1">
    <source>
        <dbReference type="EMBL" id="GEK28501.1"/>
    </source>
</evidence>
<dbReference type="STRING" id="348151.IV55_GL000703"/>
<keyword evidence="3" id="KW-1185">Reference proteome</keyword>
<reference evidence="2 3" key="1">
    <citation type="journal article" date="2015" name="Genome Announc.">
        <title>Expanding the biotechnology potential of lactobacilli through comparative genomics of 213 strains and associated genera.</title>
        <authorList>
            <person name="Sun Z."/>
            <person name="Harris H.M."/>
            <person name="McCann A."/>
            <person name="Guo C."/>
            <person name="Argimon S."/>
            <person name="Zhang W."/>
            <person name="Yang X."/>
            <person name="Jeffery I.B."/>
            <person name="Cooney J.C."/>
            <person name="Kagawa T.F."/>
            <person name="Liu W."/>
            <person name="Song Y."/>
            <person name="Salvetti E."/>
            <person name="Wrobel A."/>
            <person name="Rasinkangas P."/>
            <person name="Parkhill J."/>
            <person name="Rea M.C."/>
            <person name="O'Sullivan O."/>
            <person name="Ritari J."/>
            <person name="Douillard F.P."/>
            <person name="Paul Ross R."/>
            <person name="Yang R."/>
            <person name="Briner A.E."/>
            <person name="Felis G.E."/>
            <person name="de Vos W.M."/>
            <person name="Barrangou R."/>
            <person name="Klaenhammer T.R."/>
            <person name="Caufield P.W."/>
            <person name="Cui Y."/>
            <person name="Zhang H."/>
            <person name="O'Toole P.W."/>
        </authorList>
    </citation>
    <scope>NUCLEOTIDE SEQUENCE [LARGE SCALE GENOMIC DNA]</scope>
    <source>
        <strain evidence="2 3">DSM 22696</strain>
    </source>
</reference>